<organism evidence="1 2">
    <name type="scientific">Leptolyngbya boryana NIES-2135</name>
    <dbReference type="NCBI Taxonomy" id="1973484"/>
    <lineage>
        <taxon>Bacteria</taxon>
        <taxon>Bacillati</taxon>
        <taxon>Cyanobacteriota</taxon>
        <taxon>Cyanophyceae</taxon>
        <taxon>Leptolyngbyales</taxon>
        <taxon>Leptolyngbyaceae</taxon>
        <taxon>Leptolyngbya group</taxon>
        <taxon>Leptolyngbya</taxon>
    </lineage>
</organism>
<protein>
    <submittedName>
        <fullName evidence="1">Uncharacterized protein</fullName>
    </submittedName>
</protein>
<geneLocation type="plasmid" evidence="1">
    <name>plasmid2</name>
</geneLocation>
<proteinExistence type="predicted"/>
<keyword evidence="2" id="KW-1185">Reference proteome</keyword>
<evidence type="ECO:0000313" key="2">
    <source>
        <dbReference type="Proteomes" id="UP000217895"/>
    </source>
</evidence>
<dbReference type="AlphaFoldDB" id="A0A1Z4JT71"/>
<accession>A0A1Z4JT71</accession>
<gene>
    <name evidence="1" type="ORF">NIES2135_67630</name>
</gene>
<sequence length="206" mass="22046">MSPFMLNRLIALFLIIAFLLTVSIAGKPVLASSLNSMPLDITGDPDYSGQNLLFSDSDEFYKKLSSALKDGKSFNVATSYDNYFDFPLRLQEVFRADPSSVAKIAEHSIPATLNPKPLETFAYSALGCGLGAAIGAATCGGVELLTNGKTDFSKCEKRTVALFTLGGCATGFVSTVGSYNYRVELGKLTSDGFIGVTLTPEMTTRF</sequence>
<name>A0A1Z4JT71_LEPBY</name>
<keyword evidence="1" id="KW-0614">Plasmid</keyword>
<dbReference type="EMBL" id="AP018205">
    <property type="protein sequence ID" value="BAY59886.1"/>
    <property type="molecule type" value="Genomic_DNA"/>
</dbReference>
<dbReference type="Proteomes" id="UP000217895">
    <property type="component" value="Plasmid Plasmid2 dna"/>
</dbReference>
<evidence type="ECO:0000313" key="1">
    <source>
        <dbReference type="EMBL" id="BAY59886.1"/>
    </source>
</evidence>
<reference evidence="1 2" key="1">
    <citation type="submission" date="2017-06" db="EMBL/GenBank/DDBJ databases">
        <title>Genome sequencing of cyanobaciteial culture collection at National Institute for Environmental Studies (NIES).</title>
        <authorList>
            <person name="Hirose Y."/>
            <person name="Shimura Y."/>
            <person name="Fujisawa T."/>
            <person name="Nakamura Y."/>
            <person name="Kawachi M."/>
        </authorList>
    </citation>
    <scope>NUCLEOTIDE SEQUENCE [LARGE SCALE GENOMIC DNA]</scope>
    <source>
        <strain evidence="1 2">NIES-2135</strain>
        <plasmid evidence="2">Plasmid Plasmid2 dna</plasmid>
    </source>
</reference>